<dbReference type="GO" id="GO:0042803">
    <property type="term" value="F:protein homodimerization activity"/>
    <property type="evidence" value="ECO:0007669"/>
    <property type="project" value="Ensembl"/>
</dbReference>
<dbReference type="PROSITE" id="PS50102">
    <property type="entry name" value="RRM"/>
    <property type="match status" value="1"/>
</dbReference>
<dbReference type="InterPro" id="IPR035979">
    <property type="entry name" value="RBD_domain_sf"/>
</dbReference>
<dbReference type="GO" id="GO:0005737">
    <property type="term" value="C:cytoplasm"/>
    <property type="evidence" value="ECO:0007669"/>
    <property type="project" value="Ensembl"/>
</dbReference>
<dbReference type="GO" id="GO:0003730">
    <property type="term" value="F:mRNA 3'-UTR binding"/>
    <property type="evidence" value="ECO:0007669"/>
    <property type="project" value="TreeGrafter"/>
</dbReference>
<accession>A0A8C2QCJ0</accession>
<feature type="region of interest" description="Disordered" evidence="3">
    <location>
        <begin position="872"/>
        <end position="927"/>
    </location>
</feature>
<dbReference type="Pfam" id="PF24905">
    <property type="entry name" value="TTC3_9th"/>
    <property type="match status" value="1"/>
</dbReference>
<protein>
    <submittedName>
        <fullName evidence="5">RNA binding motif protein 44</fullName>
    </submittedName>
</protein>
<feature type="compositionally biased region" description="Basic and acidic residues" evidence="3">
    <location>
        <begin position="767"/>
        <end position="776"/>
    </location>
</feature>
<reference evidence="5" key="2">
    <citation type="submission" date="2025-09" db="UniProtKB">
        <authorList>
            <consortium name="Ensembl"/>
        </authorList>
    </citation>
    <scope>IDENTIFICATION</scope>
</reference>
<feature type="compositionally biased region" description="Basic and acidic residues" evidence="3">
    <location>
        <begin position="61"/>
        <end position="76"/>
    </location>
</feature>
<dbReference type="GO" id="GO:0071013">
    <property type="term" value="C:catalytic step 2 spliceosome"/>
    <property type="evidence" value="ECO:0007669"/>
    <property type="project" value="TreeGrafter"/>
</dbReference>
<feature type="region of interest" description="Disordered" evidence="3">
    <location>
        <begin position="59"/>
        <end position="81"/>
    </location>
</feature>
<evidence type="ECO:0000313" key="6">
    <source>
        <dbReference type="Proteomes" id="UP000694386"/>
    </source>
</evidence>
<dbReference type="AlphaFoldDB" id="A0A8C2QCJ0"/>
<dbReference type="InterPro" id="IPR056870">
    <property type="entry name" value="TTC3/DZIP3/RBM44-like_helical"/>
</dbReference>
<feature type="region of interest" description="Disordered" evidence="3">
    <location>
        <begin position="150"/>
        <end position="184"/>
    </location>
</feature>
<feature type="compositionally biased region" description="Basic and acidic residues" evidence="3">
    <location>
        <begin position="708"/>
        <end position="723"/>
    </location>
</feature>
<dbReference type="InterPro" id="IPR012677">
    <property type="entry name" value="Nucleotide-bd_a/b_plait_sf"/>
</dbReference>
<dbReference type="PANTHER" id="PTHR48026">
    <property type="entry name" value="HOMOLOGOUS TO DROSOPHILA SQD (SQUID) PROTEIN"/>
    <property type="match status" value="1"/>
</dbReference>
<dbReference type="Gene3D" id="3.30.70.330">
    <property type="match status" value="1"/>
</dbReference>
<evidence type="ECO:0000259" key="4">
    <source>
        <dbReference type="PROSITE" id="PS50102"/>
    </source>
</evidence>
<evidence type="ECO:0000256" key="1">
    <source>
        <dbReference type="ARBA" id="ARBA00022884"/>
    </source>
</evidence>
<dbReference type="GO" id="GO:0045171">
    <property type="term" value="C:intercellular bridge"/>
    <property type="evidence" value="ECO:0007669"/>
    <property type="project" value="Ensembl"/>
</dbReference>
<feature type="region of interest" description="Disordered" evidence="3">
    <location>
        <begin position="680"/>
        <end position="723"/>
    </location>
</feature>
<proteinExistence type="predicted"/>
<dbReference type="SUPFAM" id="SSF54928">
    <property type="entry name" value="RNA-binding domain, RBD"/>
    <property type="match status" value="1"/>
</dbReference>
<dbReference type="Ensembl" id="ENSCGRT00001001684.1">
    <property type="protein sequence ID" value="ENSCGRP00001001534.1"/>
    <property type="gene ID" value="ENSCGRG00001001293.1"/>
</dbReference>
<dbReference type="Pfam" id="PF00076">
    <property type="entry name" value="RRM_1"/>
    <property type="match status" value="1"/>
</dbReference>
<evidence type="ECO:0000256" key="2">
    <source>
        <dbReference type="PROSITE-ProRule" id="PRU00176"/>
    </source>
</evidence>
<feature type="compositionally biased region" description="Basic and acidic residues" evidence="3">
    <location>
        <begin position="10"/>
        <end position="34"/>
    </location>
</feature>
<dbReference type="PANTHER" id="PTHR48026:SF8">
    <property type="entry name" value="RNA-BINDING PROTEIN 44"/>
    <property type="match status" value="1"/>
</dbReference>
<name>A0A8C2QCJ0_CRIGR</name>
<dbReference type="GO" id="GO:0000398">
    <property type="term" value="P:mRNA splicing, via spliceosome"/>
    <property type="evidence" value="ECO:0007669"/>
    <property type="project" value="TreeGrafter"/>
</dbReference>
<feature type="compositionally biased region" description="Basic and acidic residues" evidence="3">
    <location>
        <begin position="159"/>
        <end position="175"/>
    </location>
</feature>
<feature type="domain" description="RRM" evidence="4">
    <location>
        <begin position="795"/>
        <end position="868"/>
    </location>
</feature>
<feature type="compositionally biased region" description="Polar residues" evidence="3">
    <location>
        <begin position="680"/>
        <end position="707"/>
    </location>
</feature>
<feature type="region of interest" description="Disordered" evidence="3">
    <location>
        <begin position="761"/>
        <end position="781"/>
    </location>
</feature>
<reference evidence="5" key="1">
    <citation type="submission" date="2025-08" db="UniProtKB">
        <authorList>
            <consortium name="Ensembl"/>
        </authorList>
    </citation>
    <scope>IDENTIFICATION</scope>
</reference>
<sequence length="1013" mass="113233">MQATAVGETSSDKNYQKNEGDLQKDKPYNPKKESGLFSSGCNEVKLTFPDGEWNSLAAEQRASDKEISSVDKRDLSEPSFSVNQDTNVENIFSQSSEFEDSIDYAFLNETYSIHCSESKLKNENLPHLYSELHPGMPKKVEAGFGLLGPEGNNSVGLQRSHEVSGGDRGDMHRSDMDDDSQQEYHSAEQECISTYLPCDLAKTGSKLKLDVSELKTPGYSINCSDNLEDNYVKLESCPAPSLESLNILAQKCSPHSSKSWSSDTLKQYHEPKFEKCKEQEVGLLNRKVFDDILQRSSSPLNPQKVPQTKMFAKEMKPQTIERKDFCGNGIFQSKTLQCRENPISFRQDQALGAQLKANNSLQTSETSIFDDSVISLCGSLQYKSLPDPGFFSPVLPKVAATENQAEVEDSCLHHVKSGATNKTCSPGLKEPCLKSVPDATSCLFPVQQTLDVSREANARSVMSTSSNTEITMMRKHPPNEWQSEKQSVACNTDWSCRDAQMAVPKESGRPLSMDCLKPNEISLNENSLELRKTFSATDRKKHPERAFQLCEEMNLPSKCCEKTVERAMKAETHLLDVCYQMCHRHCSHIYKLVMESRAGFNRNLPSNSAKKELGSTLLSVLGDLKVRYMNLKEKVHKGIPLEELPPLSMESKLLSAFSDFASRVCMNVYLFSLTGVNSEPGNQSVPDVDSSPSLQKTSSQVSFISDSSHPKQDKSPMSDDFKNSDINIDFTQLKLDDKEYKSVREVSEDWFDATERLTGVDFSGPQENEREHDEWNPKSPLEMKNGELLRRSKGFLIHVGGLCPSVSEADLRTHFQKYQVSEISIDDSTNYRYASLAFAKNSNAKMAVKEMNGIEINGKSVNVRLVKIPGEHTPPLLSKTGNGSVNPLEKNPNKEGTLASSACRLSRARPRQLESEQDSEFPPLDQGIKKNCNQIESSRLLPETPVHFIPPNTLNLRSFTKIMKRLGELHPDISRDHIIEALQEVRINHKGFLNGLSINTIVKMTSSFLRNSA</sequence>
<dbReference type="Proteomes" id="UP000694386">
    <property type="component" value="Unplaced"/>
</dbReference>
<dbReference type="InterPro" id="IPR000504">
    <property type="entry name" value="RRM_dom"/>
</dbReference>
<evidence type="ECO:0000256" key="3">
    <source>
        <dbReference type="SAM" id="MobiDB-lite"/>
    </source>
</evidence>
<organism evidence="5 6">
    <name type="scientific">Cricetulus griseus</name>
    <name type="common">Chinese hamster</name>
    <name type="synonym">Cricetulus barabensis griseus</name>
    <dbReference type="NCBI Taxonomy" id="10029"/>
    <lineage>
        <taxon>Eukaryota</taxon>
        <taxon>Metazoa</taxon>
        <taxon>Chordata</taxon>
        <taxon>Craniata</taxon>
        <taxon>Vertebrata</taxon>
        <taxon>Euteleostomi</taxon>
        <taxon>Mammalia</taxon>
        <taxon>Eutheria</taxon>
        <taxon>Euarchontoglires</taxon>
        <taxon>Glires</taxon>
        <taxon>Rodentia</taxon>
        <taxon>Myomorpha</taxon>
        <taxon>Muroidea</taxon>
        <taxon>Cricetidae</taxon>
        <taxon>Cricetinae</taxon>
        <taxon>Cricetulus</taxon>
    </lineage>
</organism>
<feature type="region of interest" description="Disordered" evidence="3">
    <location>
        <begin position="1"/>
        <end position="38"/>
    </location>
</feature>
<dbReference type="SMART" id="SM00360">
    <property type="entry name" value="RRM"/>
    <property type="match status" value="1"/>
</dbReference>
<keyword evidence="1 2" id="KW-0694">RNA-binding</keyword>
<evidence type="ECO:0000313" key="5">
    <source>
        <dbReference type="Ensembl" id="ENSCGRP00001001534.1"/>
    </source>
</evidence>